<dbReference type="Proteomes" id="UP001294444">
    <property type="component" value="Unassembled WGS sequence"/>
</dbReference>
<dbReference type="EMBL" id="OAPG01000005">
    <property type="protein sequence ID" value="SNX84105.1"/>
    <property type="molecule type" value="Genomic_DNA"/>
</dbReference>
<accession>A0AAJ5C4W4</accession>
<dbReference type="PANTHER" id="PTHR31793:SF39">
    <property type="entry name" value="THIOESTERASE_THIOL ESTER DEHYDRASE-ISOMERASE"/>
    <property type="match status" value="1"/>
</dbReference>
<dbReference type="SUPFAM" id="SSF54637">
    <property type="entry name" value="Thioesterase/thiol ester dehydrase-isomerase"/>
    <property type="match status" value="1"/>
</dbReference>
<protein>
    <submittedName>
        <fullName evidence="1">Uncharacterized protein</fullName>
    </submittedName>
</protein>
<evidence type="ECO:0000313" key="2">
    <source>
        <dbReference type="Proteomes" id="UP001294444"/>
    </source>
</evidence>
<dbReference type="CDD" id="cd00586">
    <property type="entry name" value="4HBT"/>
    <property type="match status" value="1"/>
</dbReference>
<dbReference type="PANTHER" id="PTHR31793">
    <property type="entry name" value="4-HYDROXYBENZOYL-COA THIOESTERASE FAMILY MEMBER"/>
    <property type="match status" value="1"/>
</dbReference>
<dbReference type="InterPro" id="IPR029069">
    <property type="entry name" value="HotDog_dom_sf"/>
</dbReference>
<comment type="caution">
    <text evidence="1">The sequence shown here is derived from an EMBL/GenBank/DDBJ whole genome shotgun (WGS) entry which is preliminary data.</text>
</comment>
<reference evidence="1" key="1">
    <citation type="submission" date="2023-10" db="EMBL/GenBank/DDBJ databases">
        <authorList>
            <person name="Guldener U."/>
        </authorList>
    </citation>
    <scope>NUCLEOTIDE SEQUENCE</scope>
    <source>
        <strain evidence="1">Mp4</strain>
    </source>
</reference>
<name>A0AAJ5C4W4_9BASI</name>
<organism evidence="1 2">
    <name type="scientific">Melanopsichium pennsylvanicum</name>
    <dbReference type="NCBI Taxonomy" id="63383"/>
    <lineage>
        <taxon>Eukaryota</taxon>
        <taxon>Fungi</taxon>
        <taxon>Dikarya</taxon>
        <taxon>Basidiomycota</taxon>
        <taxon>Ustilaginomycotina</taxon>
        <taxon>Ustilaginomycetes</taxon>
        <taxon>Ustilaginales</taxon>
        <taxon>Ustilaginaceae</taxon>
        <taxon>Melanopsichium</taxon>
    </lineage>
</organism>
<gene>
    <name evidence="1" type="ORF">MEPE_02813</name>
</gene>
<proteinExistence type="predicted"/>
<evidence type="ECO:0000313" key="1">
    <source>
        <dbReference type="EMBL" id="SNX84105.1"/>
    </source>
</evidence>
<dbReference type="AlphaFoldDB" id="A0AAJ5C4W4"/>
<dbReference type="Gene3D" id="3.10.129.10">
    <property type="entry name" value="Hotdog Thioesterase"/>
    <property type="match status" value="1"/>
</dbReference>
<keyword evidence="2" id="KW-1185">Reference proteome</keyword>
<dbReference type="Pfam" id="PF13279">
    <property type="entry name" value="4HBT_2"/>
    <property type="match status" value="1"/>
</dbReference>
<dbReference type="InterPro" id="IPR050563">
    <property type="entry name" value="4-hydroxybenzoyl-CoA_TE"/>
</dbReference>
<sequence length="235" mass="26715">MASVTLSIGFTGRFSIFPTIITTSAATLRISSLNARSHTLIPRYFSTTNTNFTKQEKDLRPASSQLFSQKEVQEGIAALVADGYDAESVWEQRVVWGDHDQFQHVNNVHFVRWFESGRMFFTDKLTEGSNFTDVRRDQVRKGTGKSFILAGINVRYRRPVMYPDTILIGQACELPMGKDRFMLRGAAYSLTQKTIVAVSAQDCVTYDYTMLKKCDIPHDIKIALQQKACHFHKKL</sequence>
<dbReference type="GO" id="GO:0047617">
    <property type="term" value="F:fatty acyl-CoA hydrolase activity"/>
    <property type="evidence" value="ECO:0007669"/>
    <property type="project" value="TreeGrafter"/>
</dbReference>